<feature type="non-terminal residue" evidence="3">
    <location>
        <position position="366"/>
    </location>
</feature>
<feature type="region of interest" description="Disordered" evidence="1">
    <location>
        <begin position="57"/>
        <end position="87"/>
    </location>
</feature>
<dbReference type="Proteomes" id="UP000248132">
    <property type="component" value="Unassembled WGS sequence"/>
</dbReference>
<feature type="compositionally biased region" description="Polar residues" evidence="1">
    <location>
        <begin position="109"/>
        <end position="139"/>
    </location>
</feature>
<feature type="compositionally biased region" description="Polar residues" evidence="1">
    <location>
        <begin position="201"/>
        <end position="226"/>
    </location>
</feature>
<proteinExistence type="predicted"/>
<dbReference type="AlphaFoldDB" id="A0A318XLA3"/>
<evidence type="ECO:0000313" key="4">
    <source>
        <dbReference type="Proteomes" id="UP000248132"/>
    </source>
</evidence>
<organism evidence="3 4">
    <name type="scientific">Ruminiclostridium sufflavum DSM 19573</name>
    <dbReference type="NCBI Taxonomy" id="1121337"/>
    <lineage>
        <taxon>Bacteria</taxon>
        <taxon>Bacillati</taxon>
        <taxon>Bacillota</taxon>
        <taxon>Clostridia</taxon>
        <taxon>Eubacteriales</taxon>
        <taxon>Oscillospiraceae</taxon>
        <taxon>Ruminiclostridium</taxon>
    </lineage>
</organism>
<dbReference type="EMBL" id="QKMR01000006">
    <property type="protein sequence ID" value="PYG88413.1"/>
    <property type="molecule type" value="Genomic_DNA"/>
</dbReference>
<evidence type="ECO:0000259" key="2">
    <source>
        <dbReference type="Pfam" id="PF04760"/>
    </source>
</evidence>
<accession>A0A318XLA3</accession>
<keyword evidence="3" id="KW-0648">Protein biosynthesis</keyword>
<protein>
    <submittedName>
        <fullName evidence="3">Translation initiation factor IF-2</fullName>
    </submittedName>
</protein>
<evidence type="ECO:0000313" key="3">
    <source>
        <dbReference type="EMBL" id="PYG88413.1"/>
    </source>
</evidence>
<dbReference type="GO" id="GO:0003743">
    <property type="term" value="F:translation initiation factor activity"/>
    <property type="evidence" value="ECO:0007669"/>
    <property type="project" value="UniProtKB-KW"/>
</dbReference>
<evidence type="ECO:0000256" key="1">
    <source>
        <dbReference type="SAM" id="MobiDB-lite"/>
    </source>
</evidence>
<keyword evidence="4" id="KW-1185">Reference proteome</keyword>
<dbReference type="Gene3D" id="1.10.10.2480">
    <property type="match status" value="1"/>
</dbReference>
<feature type="compositionally biased region" description="Polar residues" evidence="1">
    <location>
        <begin position="306"/>
        <end position="359"/>
    </location>
</feature>
<sequence>MEKARIYELAKELNTTSKRLIEKLAEINVNVKNHMSLLEPHELDALYKHIGVIKHEDKKADEDKKAVPDNAHAAERKKEAKKDSKSAPRIIRTTEIILDSKVEAGSAEPANNYSKKSSRNAGKSNYKNEYVKTESSSSGLRPGFVHDIKPETKNKHGDKGNRVAEPPNITAKAPQAGKDDILNINQNTKNEDVKKEDKTVADNTIQFESNLINSNEATDTSKSNISEAAHGGAEPKNIGNSESAPVVAQNRAQAGSDKDIKKADNKASEKSPDGSTSHRPEKSRMQYDNGHQNHQNSGSKPDRPQGQYNNQRTDRPQGQYSNQRTDRPQGQYSNQRTDRPQGQYNNQRTDRPQGQYNNQRTDRPQG</sequence>
<reference evidence="3 4" key="1">
    <citation type="submission" date="2018-06" db="EMBL/GenBank/DDBJ databases">
        <title>Genomic Encyclopedia of Type Strains, Phase I: the one thousand microbial genomes (KMG-I) project.</title>
        <authorList>
            <person name="Kyrpides N."/>
        </authorList>
    </citation>
    <scope>NUCLEOTIDE SEQUENCE [LARGE SCALE GENOMIC DNA]</scope>
    <source>
        <strain evidence="3 4">DSM 19573</strain>
    </source>
</reference>
<dbReference type="RefSeq" id="WP_207658062.1">
    <property type="nucleotide sequence ID" value="NZ_QKMR01000006.1"/>
</dbReference>
<keyword evidence="3" id="KW-0396">Initiation factor</keyword>
<feature type="compositionally biased region" description="Basic and acidic residues" evidence="1">
    <location>
        <begin position="57"/>
        <end position="86"/>
    </location>
</feature>
<name>A0A318XLA3_9FIRM</name>
<feature type="compositionally biased region" description="Basic and acidic residues" evidence="1">
    <location>
        <begin position="256"/>
        <end position="285"/>
    </location>
</feature>
<feature type="compositionally biased region" description="Basic and acidic residues" evidence="1">
    <location>
        <begin position="144"/>
        <end position="162"/>
    </location>
</feature>
<feature type="domain" description="Translation initiation factor IF-2 N-terminal" evidence="2">
    <location>
        <begin position="1"/>
        <end position="52"/>
    </location>
</feature>
<dbReference type="Pfam" id="PF04760">
    <property type="entry name" value="IF2_N"/>
    <property type="match status" value="1"/>
</dbReference>
<feature type="compositionally biased region" description="Basic and acidic residues" evidence="1">
    <location>
        <begin position="189"/>
        <end position="200"/>
    </location>
</feature>
<feature type="region of interest" description="Disordered" evidence="1">
    <location>
        <begin position="105"/>
        <end position="366"/>
    </location>
</feature>
<comment type="caution">
    <text evidence="3">The sequence shown here is derived from an EMBL/GenBank/DDBJ whole genome shotgun (WGS) entry which is preliminary data.</text>
</comment>
<dbReference type="InterPro" id="IPR006847">
    <property type="entry name" value="IF2_N"/>
</dbReference>
<gene>
    <name evidence="3" type="ORF">LY28_01261</name>
</gene>
<feature type="compositionally biased region" description="Polar residues" evidence="1">
    <location>
        <begin position="289"/>
        <end position="299"/>
    </location>
</feature>